<dbReference type="Proteomes" id="UP000003752">
    <property type="component" value="Unassembled WGS sequence"/>
</dbReference>
<reference evidence="1 2" key="1">
    <citation type="submission" date="2009-01" db="EMBL/GenBank/DDBJ databases">
        <authorList>
            <person name="Qin X."/>
            <person name="Bachman B."/>
            <person name="Battles P."/>
            <person name="Bell A."/>
            <person name="Bess C."/>
            <person name="Bickham C."/>
            <person name="Chaboub L."/>
            <person name="Chen D."/>
            <person name="Coyle M."/>
            <person name="Deiros D.R."/>
            <person name="Dinh H."/>
            <person name="Forbes L."/>
            <person name="Fowler G."/>
            <person name="Francisco L."/>
            <person name="Fu Q."/>
            <person name="Gubbala S."/>
            <person name="Hale W."/>
            <person name="Han Y."/>
            <person name="Hemphill L."/>
            <person name="Highlander S.K."/>
            <person name="Hirani K."/>
            <person name="Hogues M."/>
            <person name="Jackson L."/>
            <person name="Jakkamsetti A."/>
            <person name="Javaid M."/>
            <person name="Jiang H."/>
            <person name="Korchina V."/>
            <person name="Kovar C."/>
            <person name="Lara F."/>
            <person name="Lee S."/>
            <person name="Mata R."/>
            <person name="Mathew T."/>
            <person name="Moen C."/>
            <person name="Morales K."/>
            <person name="Munidasa M."/>
            <person name="Nazareth L."/>
            <person name="Ngo R."/>
            <person name="Nguyen L."/>
            <person name="Okwuonu G."/>
            <person name="Ongeri F."/>
            <person name="Patil S."/>
            <person name="Petrosino J."/>
            <person name="Pham C."/>
            <person name="Pham P."/>
            <person name="Pu L.-L."/>
            <person name="Puazo M."/>
            <person name="Raj R."/>
            <person name="Reid J."/>
            <person name="Rouhana J."/>
            <person name="Saada N."/>
            <person name="Shang Y."/>
            <person name="Simmons D."/>
            <person name="Thornton R."/>
            <person name="Warren J."/>
            <person name="Weissenberger G."/>
            <person name="Zhang J."/>
            <person name="Zhang L."/>
            <person name="Zhou C."/>
            <person name="Zhu D."/>
            <person name="Muzny D."/>
            <person name="Worley K."/>
            <person name="Gibbs R."/>
        </authorList>
    </citation>
    <scope>NUCLEOTIDE SEQUENCE [LARGE SCALE GENOMIC DNA]</scope>
    <source>
        <strain evidence="2">ATCC 8290 / DSM 20176 / CCUG 30140 / JCM 1155 / KCTC 3500 / NBRC 15886 / NCIMB 8040 / NRRL B-1843 / 9</strain>
    </source>
</reference>
<dbReference type="HOGENOM" id="CLU_2595538_0_0_9"/>
<name>C0XG84_LENH9</name>
<proteinExistence type="predicted"/>
<dbReference type="EMBL" id="ACGP01000027">
    <property type="protein sequence ID" value="EEI25614.1"/>
    <property type="molecule type" value="Genomic_DNA"/>
</dbReference>
<dbReference type="AlphaFoldDB" id="C0XG84"/>
<gene>
    <name evidence="1" type="ORF">HMPREF0519_0245</name>
</gene>
<comment type="caution">
    <text evidence="1">The sequence shown here is derived from an EMBL/GenBank/DDBJ whole genome shotgun (WGS) entry which is preliminary data.</text>
</comment>
<accession>C0XG84</accession>
<feature type="non-terminal residue" evidence="1">
    <location>
        <position position="1"/>
    </location>
</feature>
<keyword evidence="2" id="KW-1185">Reference proteome</keyword>
<evidence type="ECO:0000313" key="1">
    <source>
        <dbReference type="EMBL" id="EEI25614.1"/>
    </source>
</evidence>
<organism evidence="1 2">
    <name type="scientific">Lentilactobacillus hilgardii (strain ATCC 8290 / DSM 20176 / CCUG 30140 / JCM 1155 / KCTC 3500 / NBRC 15886 / NCIMB 8040 / NRRL B-1843 / 9)</name>
    <dbReference type="NCBI Taxonomy" id="1423757"/>
    <lineage>
        <taxon>Bacteria</taxon>
        <taxon>Bacillati</taxon>
        <taxon>Bacillota</taxon>
        <taxon>Bacilli</taxon>
        <taxon>Lactobacillales</taxon>
        <taxon>Lactobacillaceae</taxon>
        <taxon>Lentilactobacillus</taxon>
    </lineage>
</organism>
<sequence>EQLWTRAIHPLRSVVCVHMRKLDTIEGALAEASNGRHVFLENGQDKMAFALANGGLPSYEIIFVKDAGIVQEKDGKKVFI</sequence>
<protein>
    <submittedName>
        <fullName evidence="1">Uncharacterized protein</fullName>
    </submittedName>
</protein>
<feature type="non-terminal residue" evidence="1">
    <location>
        <position position="80"/>
    </location>
</feature>
<evidence type="ECO:0000313" key="2">
    <source>
        <dbReference type="Proteomes" id="UP000003752"/>
    </source>
</evidence>